<evidence type="ECO:0000313" key="2">
    <source>
        <dbReference type="Proteomes" id="UP000076761"/>
    </source>
</evidence>
<reference evidence="1 2" key="1">
    <citation type="journal article" date="2016" name="Mol. Biol. Evol.">
        <title>Comparative Genomics of Early-Diverging Mushroom-Forming Fungi Provides Insights into the Origins of Lignocellulose Decay Capabilities.</title>
        <authorList>
            <person name="Nagy L.G."/>
            <person name="Riley R."/>
            <person name="Tritt A."/>
            <person name="Adam C."/>
            <person name="Daum C."/>
            <person name="Floudas D."/>
            <person name="Sun H."/>
            <person name="Yadav J.S."/>
            <person name="Pangilinan J."/>
            <person name="Larsson K.H."/>
            <person name="Matsuura K."/>
            <person name="Barry K."/>
            <person name="Labutti K."/>
            <person name="Kuo R."/>
            <person name="Ohm R.A."/>
            <person name="Bhattacharya S.S."/>
            <person name="Shirouzu T."/>
            <person name="Yoshinaga Y."/>
            <person name="Martin F.M."/>
            <person name="Grigoriev I.V."/>
            <person name="Hibbett D.S."/>
        </authorList>
    </citation>
    <scope>NUCLEOTIDE SEQUENCE [LARGE SCALE GENOMIC DNA]</scope>
    <source>
        <strain evidence="1 2">HHB14362 ss-1</strain>
    </source>
</reference>
<sequence>MRSSEEYMPSRILWRKAGSLKRKRAAGRYSIRLFHRTSLDTGMTCSNISSLEVSSESKWSIASENQGQLSSLLSTILVQSLLDISHSRILRIAIRT</sequence>
<dbReference type="AlphaFoldDB" id="A0A165RVQ1"/>
<organism evidence="1 2">
    <name type="scientific">Neolentinus lepideus HHB14362 ss-1</name>
    <dbReference type="NCBI Taxonomy" id="1314782"/>
    <lineage>
        <taxon>Eukaryota</taxon>
        <taxon>Fungi</taxon>
        <taxon>Dikarya</taxon>
        <taxon>Basidiomycota</taxon>
        <taxon>Agaricomycotina</taxon>
        <taxon>Agaricomycetes</taxon>
        <taxon>Gloeophyllales</taxon>
        <taxon>Gloeophyllaceae</taxon>
        <taxon>Neolentinus</taxon>
    </lineage>
</organism>
<protein>
    <submittedName>
        <fullName evidence="1">Uncharacterized protein</fullName>
    </submittedName>
</protein>
<proteinExistence type="predicted"/>
<keyword evidence="2" id="KW-1185">Reference proteome</keyword>
<gene>
    <name evidence="1" type="ORF">NEOLEDRAFT_1135120</name>
</gene>
<accession>A0A165RVQ1</accession>
<dbReference type="InParanoid" id="A0A165RVQ1"/>
<evidence type="ECO:0000313" key="1">
    <source>
        <dbReference type="EMBL" id="KZT24331.1"/>
    </source>
</evidence>
<name>A0A165RVQ1_9AGAM</name>
<dbReference type="EMBL" id="KV425578">
    <property type="protein sequence ID" value="KZT24331.1"/>
    <property type="molecule type" value="Genomic_DNA"/>
</dbReference>
<dbReference type="Proteomes" id="UP000076761">
    <property type="component" value="Unassembled WGS sequence"/>
</dbReference>